<evidence type="ECO:0000313" key="2">
    <source>
        <dbReference type="Proteomes" id="UP000724874"/>
    </source>
</evidence>
<dbReference type="SUPFAM" id="SSF52047">
    <property type="entry name" value="RNI-like"/>
    <property type="match status" value="1"/>
</dbReference>
<evidence type="ECO:0008006" key="3">
    <source>
        <dbReference type="Google" id="ProtNLM"/>
    </source>
</evidence>
<proteinExistence type="predicted"/>
<name>A0A9P5NI11_GYMJU</name>
<organism evidence="1 2">
    <name type="scientific">Gymnopilus junonius</name>
    <name type="common">Spectacular rustgill mushroom</name>
    <name type="synonym">Gymnopilus spectabilis subsp. junonius</name>
    <dbReference type="NCBI Taxonomy" id="109634"/>
    <lineage>
        <taxon>Eukaryota</taxon>
        <taxon>Fungi</taxon>
        <taxon>Dikarya</taxon>
        <taxon>Basidiomycota</taxon>
        <taxon>Agaricomycotina</taxon>
        <taxon>Agaricomycetes</taxon>
        <taxon>Agaricomycetidae</taxon>
        <taxon>Agaricales</taxon>
        <taxon>Agaricineae</taxon>
        <taxon>Hymenogastraceae</taxon>
        <taxon>Gymnopilus</taxon>
    </lineage>
</organism>
<sequence>MDESMSLDWSGKHLPSMNGSLEIIHQIPTEVLSMIFLFTTIPSDNASDDLDEVLMSATPVFSRKMKTSPFALSQVCRRWRDIVIDTKAMWRSVAVVNPNERHLYRLQLWMTRVRDHPLEVALFLDEDTVVMPQSCRDMVDRVLQILGQNLHRWSTIEFQSLGYVPSRLCDQFKELSSIDSPILRKAIITFGLLLGTPVEELWGSFQHIQSLETLHYNGDYIYQAARLLNPRIRTFKFAPFSDKKWMVNLSSNRVVSILSPFPNVEELYIGTNIVSYEGPQDDENFPPVVLPHLRALTIKMGDFLHLFCRRFITPSLTSLNIMSGNSHDADNIAYLLWRSACKLEKLVLCVEKDSDRTGWLESETFKSVPYFWINGNQRLRDA</sequence>
<gene>
    <name evidence="1" type="ORF">CPB84DRAFT_1749638</name>
</gene>
<keyword evidence="2" id="KW-1185">Reference proteome</keyword>
<comment type="caution">
    <text evidence="1">The sequence shown here is derived from an EMBL/GenBank/DDBJ whole genome shotgun (WGS) entry which is preliminary data.</text>
</comment>
<protein>
    <recommendedName>
        <fullName evidence="3">F-box domain-containing protein</fullName>
    </recommendedName>
</protein>
<dbReference type="EMBL" id="JADNYJ010000088">
    <property type="protein sequence ID" value="KAF8887854.1"/>
    <property type="molecule type" value="Genomic_DNA"/>
</dbReference>
<dbReference type="Gene3D" id="1.20.1280.50">
    <property type="match status" value="1"/>
</dbReference>
<dbReference type="Proteomes" id="UP000724874">
    <property type="component" value="Unassembled WGS sequence"/>
</dbReference>
<reference evidence="1" key="1">
    <citation type="submission" date="2020-11" db="EMBL/GenBank/DDBJ databases">
        <authorList>
            <consortium name="DOE Joint Genome Institute"/>
            <person name="Ahrendt S."/>
            <person name="Riley R."/>
            <person name="Andreopoulos W."/>
            <person name="LaButti K."/>
            <person name="Pangilinan J."/>
            <person name="Ruiz-duenas F.J."/>
            <person name="Barrasa J.M."/>
            <person name="Sanchez-Garcia M."/>
            <person name="Camarero S."/>
            <person name="Miyauchi S."/>
            <person name="Serrano A."/>
            <person name="Linde D."/>
            <person name="Babiker R."/>
            <person name="Drula E."/>
            <person name="Ayuso-Fernandez I."/>
            <person name="Pacheco R."/>
            <person name="Padilla G."/>
            <person name="Ferreira P."/>
            <person name="Barriuso J."/>
            <person name="Kellner H."/>
            <person name="Castanera R."/>
            <person name="Alfaro M."/>
            <person name="Ramirez L."/>
            <person name="Pisabarro A.G."/>
            <person name="Kuo A."/>
            <person name="Tritt A."/>
            <person name="Lipzen A."/>
            <person name="He G."/>
            <person name="Yan M."/>
            <person name="Ng V."/>
            <person name="Cullen D."/>
            <person name="Martin F."/>
            <person name="Rosso M.-N."/>
            <person name="Henrissat B."/>
            <person name="Hibbett D."/>
            <person name="Martinez A.T."/>
            <person name="Grigoriev I.V."/>
        </authorList>
    </citation>
    <scope>NUCLEOTIDE SEQUENCE</scope>
    <source>
        <strain evidence="1">AH 44721</strain>
    </source>
</reference>
<dbReference type="AlphaFoldDB" id="A0A9P5NI11"/>
<evidence type="ECO:0000313" key="1">
    <source>
        <dbReference type="EMBL" id="KAF8887854.1"/>
    </source>
</evidence>
<dbReference type="OrthoDB" id="2269034at2759"/>
<accession>A0A9P5NI11</accession>